<dbReference type="PANTHER" id="PTHR48022">
    <property type="entry name" value="PLASTIDIC GLUCOSE TRANSPORTER 4"/>
    <property type="match status" value="1"/>
</dbReference>
<dbReference type="InterPro" id="IPR005829">
    <property type="entry name" value="Sugar_transporter_CS"/>
</dbReference>
<dbReference type="PROSITE" id="PS00216">
    <property type="entry name" value="SUGAR_TRANSPORT_1"/>
    <property type="match status" value="2"/>
</dbReference>
<proteinExistence type="inferred from homology"/>
<keyword evidence="6 10" id="KW-0472">Membrane</keyword>
<dbReference type="GO" id="GO:0016020">
    <property type="term" value="C:membrane"/>
    <property type="evidence" value="ECO:0007669"/>
    <property type="project" value="UniProtKB-SubCell"/>
</dbReference>
<feature type="transmembrane region" description="Helical" evidence="10">
    <location>
        <begin position="101"/>
        <end position="121"/>
    </location>
</feature>
<organism evidence="12 13">
    <name type="scientific">Rhizoctonia solani</name>
    <dbReference type="NCBI Taxonomy" id="456999"/>
    <lineage>
        <taxon>Eukaryota</taxon>
        <taxon>Fungi</taxon>
        <taxon>Dikarya</taxon>
        <taxon>Basidiomycota</taxon>
        <taxon>Agaricomycotina</taxon>
        <taxon>Agaricomycetes</taxon>
        <taxon>Cantharellales</taxon>
        <taxon>Ceratobasidiaceae</taxon>
        <taxon>Rhizoctonia</taxon>
    </lineage>
</organism>
<comment type="similarity">
    <text evidence="2 8">Belongs to the major facilitator superfamily. Sugar transporter (TC 2.A.1.1) family.</text>
</comment>
<dbReference type="InterPro" id="IPR005828">
    <property type="entry name" value="MFS_sugar_transport-like"/>
</dbReference>
<evidence type="ECO:0000256" key="7">
    <source>
        <dbReference type="ARBA" id="ARBA00049119"/>
    </source>
</evidence>
<evidence type="ECO:0000256" key="2">
    <source>
        <dbReference type="ARBA" id="ARBA00010992"/>
    </source>
</evidence>
<dbReference type="PROSITE" id="PS50850">
    <property type="entry name" value="MFS"/>
    <property type="match status" value="1"/>
</dbReference>
<evidence type="ECO:0000313" key="12">
    <source>
        <dbReference type="EMBL" id="KAF8754587.1"/>
    </source>
</evidence>
<feature type="region of interest" description="Disordered" evidence="9">
    <location>
        <begin position="480"/>
        <end position="503"/>
    </location>
</feature>
<sequence length="503" mass="55639">MGKGYSPRIAANPYIVGSFACIGGGLFGLDISSMSGFCPTPAISAFSTTPTVMLRVQWSLACQQVCSSQPTSYPGTDRPPGSLFGALTVSWLADKIGRKRVIQISGLVWVVGSILQCAAVNRGMLVVGRIISGFAIGLASSTVPLYQSEITPPAIRGRMVSLQQWAITWGILIQYFIQFGCSYIDGVASFRIPWGLQLIPGLILSIGMTWFPESPRWLMDHDRYDEALEVLSDVHGHGDPNAELVQLEYNEIREAVEFERKEGAKKWSDLLRPGVFRRVVLGTSLQMWSQLTGMNVMMYYVVYVFEGAVRPERGCTIPAIIFIDKWGRRPMLLIGLAFMSFWLFLVGGLQGGYGNWGTSTTGDRVWVIEGHDSVTKGIIVCSDLPVRVRAKGQSLSTATNWIFNFALAWAVPPGFATISYKTYFIFATFNAAAFIHVLFMYPETKGRTLEEIEEIFAQGHTFAAWKIKNDVGHRTLAQVKGATQHEQSSDEKIAHVHDEKAHV</sequence>
<evidence type="ECO:0000313" key="13">
    <source>
        <dbReference type="Proteomes" id="UP000614334"/>
    </source>
</evidence>
<feature type="transmembrane region" description="Helical" evidence="10">
    <location>
        <begin position="127"/>
        <end position="146"/>
    </location>
</feature>
<dbReference type="NCBIfam" id="TIGR00879">
    <property type="entry name" value="SP"/>
    <property type="match status" value="1"/>
</dbReference>
<keyword evidence="3 8" id="KW-0813">Transport</keyword>
<keyword evidence="5 10" id="KW-1133">Transmembrane helix</keyword>
<keyword evidence="4 10" id="KW-0812">Transmembrane</keyword>
<dbReference type="EMBL" id="JACYCF010000010">
    <property type="protein sequence ID" value="KAF8754587.1"/>
    <property type="molecule type" value="Genomic_DNA"/>
</dbReference>
<evidence type="ECO:0000256" key="8">
    <source>
        <dbReference type="RuleBase" id="RU003346"/>
    </source>
</evidence>
<reference evidence="12" key="1">
    <citation type="submission" date="2020-09" db="EMBL/GenBank/DDBJ databases">
        <title>Comparative genome analyses of four rice-infecting Rhizoctonia solani isolates reveal extensive enrichment of homogalacturonan modification genes.</title>
        <authorList>
            <person name="Lee D.-Y."/>
            <person name="Jeon J."/>
            <person name="Kim K.-T."/>
            <person name="Cheong K."/>
            <person name="Song H."/>
            <person name="Choi G."/>
            <person name="Ko J."/>
            <person name="Opiyo S.O."/>
            <person name="Zuo S."/>
            <person name="Madhav S."/>
            <person name="Lee Y.-H."/>
            <person name="Wang G.-L."/>
        </authorList>
    </citation>
    <scope>NUCLEOTIDE SEQUENCE</scope>
    <source>
        <strain evidence="12">AG1-IA B2</strain>
    </source>
</reference>
<dbReference type="GO" id="GO:0005351">
    <property type="term" value="F:carbohydrate:proton symporter activity"/>
    <property type="evidence" value="ECO:0007669"/>
    <property type="project" value="TreeGrafter"/>
</dbReference>
<comment type="catalytic activity">
    <reaction evidence="7">
        <text>myo-inositol(out) + H(+)(out) = myo-inositol(in) + H(+)(in)</text>
        <dbReference type="Rhea" id="RHEA:60364"/>
        <dbReference type="ChEBI" id="CHEBI:15378"/>
        <dbReference type="ChEBI" id="CHEBI:17268"/>
    </reaction>
</comment>
<dbReference type="InterPro" id="IPR036259">
    <property type="entry name" value="MFS_trans_sf"/>
</dbReference>
<accession>A0A8H7IAM7</accession>
<comment type="caution">
    <text evidence="12">The sequence shown here is derived from an EMBL/GenBank/DDBJ whole genome shotgun (WGS) entry which is preliminary data.</text>
</comment>
<feature type="domain" description="Major facilitator superfamily (MFS) profile" evidence="11">
    <location>
        <begin position="16"/>
        <end position="445"/>
    </location>
</feature>
<dbReference type="InterPro" id="IPR050360">
    <property type="entry name" value="MFS_Sugar_Transporters"/>
</dbReference>
<dbReference type="Pfam" id="PF00083">
    <property type="entry name" value="Sugar_tr"/>
    <property type="match status" value="1"/>
</dbReference>
<protein>
    <submittedName>
        <fullName evidence="12">Permeases of the major facilitator superfamily</fullName>
    </submittedName>
</protein>
<evidence type="ECO:0000256" key="9">
    <source>
        <dbReference type="SAM" id="MobiDB-lite"/>
    </source>
</evidence>
<feature type="transmembrane region" description="Helical" evidence="10">
    <location>
        <begin position="192"/>
        <end position="211"/>
    </location>
</feature>
<evidence type="ECO:0000256" key="1">
    <source>
        <dbReference type="ARBA" id="ARBA00004141"/>
    </source>
</evidence>
<dbReference type="Gene3D" id="1.20.1250.20">
    <property type="entry name" value="MFS general substrate transporter like domains"/>
    <property type="match status" value="1"/>
</dbReference>
<dbReference type="Proteomes" id="UP000614334">
    <property type="component" value="Unassembled WGS sequence"/>
</dbReference>
<evidence type="ECO:0000256" key="3">
    <source>
        <dbReference type="ARBA" id="ARBA00022448"/>
    </source>
</evidence>
<dbReference type="PROSITE" id="PS51257">
    <property type="entry name" value="PROKAR_LIPOPROTEIN"/>
    <property type="match status" value="1"/>
</dbReference>
<dbReference type="SUPFAM" id="SSF103473">
    <property type="entry name" value="MFS general substrate transporter"/>
    <property type="match status" value="1"/>
</dbReference>
<dbReference type="CDD" id="cd17356">
    <property type="entry name" value="MFS_HXT"/>
    <property type="match status" value="1"/>
</dbReference>
<evidence type="ECO:0000256" key="5">
    <source>
        <dbReference type="ARBA" id="ARBA00022989"/>
    </source>
</evidence>
<gene>
    <name evidence="12" type="ORF">RHS01_06067</name>
</gene>
<evidence type="ECO:0000256" key="4">
    <source>
        <dbReference type="ARBA" id="ARBA00022692"/>
    </source>
</evidence>
<name>A0A8H7IAM7_9AGAM</name>
<dbReference type="PRINTS" id="PR00171">
    <property type="entry name" value="SUGRTRNSPORT"/>
</dbReference>
<evidence type="ECO:0000259" key="11">
    <source>
        <dbReference type="PROSITE" id="PS50850"/>
    </source>
</evidence>
<evidence type="ECO:0000256" key="6">
    <source>
        <dbReference type="ARBA" id="ARBA00023136"/>
    </source>
</evidence>
<dbReference type="AlphaFoldDB" id="A0A8H7IAM7"/>
<comment type="subcellular location">
    <subcellularLocation>
        <location evidence="1">Membrane</location>
        <topology evidence="1">Multi-pass membrane protein</topology>
    </subcellularLocation>
</comment>
<dbReference type="InterPro" id="IPR020846">
    <property type="entry name" value="MFS_dom"/>
</dbReference>
<evidence type="ECO:0000256" key="10">
    <source>
        <dbReference type="SAM" id="Phobius"/>
    </source>
</evidence>
<feature type="transmembrane region" description="Helical" evidence="10">
    <location>
        <begin position="331"/>
        <end position="353"/>
    </location>
</feature>
<feature type="compositionally biased region" description="Basic and acidic residues" evidence="9">
    <location>
        <begin position="487"/>
        <end position="503"/>
    </location>
</feature>
<feature type="transmembrane region" description="Helical" evidence="10">
    <location>
        <begin position="166"/>
        <end position="186"/>
    </location>
</feature>
<dbReference type="InterPro" id="IPR003663">
    <property type="entry name" value="Sugar/inositol_transpt"/>
</dbReference>
<feature type="transmembrane region" description="Helical" evidence="10">
    <location>
        <begin position="423"/>
        <end position="441"/>
    </location>
</feature>
<dbReference type="PROSITE" id="PS00217">
    <property type="entry name" value="SUGAR_TRANSPORT_2"/>
    <property type="match status" value="1"/>
</dbReference>
<dbReference type="PANTHER" id="PTHR48022:SF35">
    <property type="entry name" value="MAJOR FACILITATOR SUPERFAMILY (MFS) PROFILE DOMAIN-CONTAINING PROTEIN"/>
    <property type="match status" value="1"/>
</dbReference>